<protein>
    <submittedName>
        <fullName evidence="1">Uncharacterized protein</fullName>
    </submittedName>
</protein>
<dbReference type="EMBL" id="CP021983">
    <property type="protein sequence ID" value="ASC70131.1"/>
    <property type="molecule type" value="Genomic_DNA"/>
</dbReference>
<dbReference type="KEGG" id="hhg:XM38_010610"/>
<dbReference type="Proteomes" id="UP000191901">
    <property type="component" value="Chromosome"/>
</dbReference>
<reference evidence="1 2" key="1">
    <citation type="journal article" date="2016" name="Biochim. Biophys. Acta">
        <title>Characterization of red-shifted phycobilisomes isolated from the chlorophyll f-containing cyanobacterium Halomicronema hongdechloris.</title>
        <authorList>
            <person name="Li Y."/>
            <person name="Lin Y."/>
            <person name="Garvey C.J."/>
            <person name="Birch D."/>
            <person name="Corkery R.W."/>
            <person name="Loughlin P.C."/>
            <person name="Scheer H."/>
            <person name="Willows R.D."/>
            <person name="Chen M."/>
        </authorList>
    </citation>
    <scope>NUCLEOTIDE SEQUENCE [LARGE SCALE GENOMIC DNA]</scope>
    <source>
        <strain evidence="1 2">C2206</strain>
    </source>
</reference>
<gene>
    <name evidence="1" type="ORF">XM38_010610</name>
</gene>
<name>A0A1Z3HIK8_9CYAN</name>
<accession>A0A1Z3HIK8</accession>
<dbReference type="AlphaFoldDB" id="A0A1Z3HIK8"/>
<sequence length="82" mass="9520">MARILVEMTDDSLNREVGNPSVYQKSSCFRQRQIRWLQSLVSCDRNCSIDEFEAADAESVGTAYRSARIPFERVWMADVRKE</sequence>
<proteinExistence type="predicted"/>
<evidence type="ECO:0000313" key="2">
    <source>
        <dbReference type="Proteomes" id="UP000191901"/>
    </source>
</evidence>
<dbReference type="OrthoDB" id="9800027at2"/>
<keyword evidence="2" id="KW-1185">Reference proteome</keyword>
<organism evidence="1 2">
    <name type="scientific">Halomicronema hongdechloris C2206</name>
    <dbReference type="NCBI Taxonomy" id="1641165"/>
    <lineage>
        <taxon>Bacteria</taxon>
        <taxon>Bacillati</taxon>
        <taxon>Cyanobacteriota</taxon>
        <taxon>Cyanophyceae</taxon>
        <taxon>Nodosilineales</taxon>
        <taxon>Nodosilineaceae</taxon>
        <taxon>Halomicronema</taxon>
    </lineage>
</organism>
<evidence type="ECO:0000313" key="1">
    <source>
        <dbReference type="EMBL" id="ASC70131.1"/>
    </source>
</evidence>
<dbReference type="RefSeq" id="WP_080806354.1">
    <property type="nucleotide sequence ID" value="NZ_CP021983.2"/>
</dbReference>